<dbReference type="InterPro" id="IPR023753">
    <property type="entry name" value="FAD/NAD-binding_dom"/>
</dbReference>
<dbReference type="InterPro" id="IPR050097">
    <property type="entry name" value="Ferredoxin-NADP_redctase_2"/>
</dbReference>
<sequence length="308" mass="32165">MPKILLPAHTAYDMIIVGAGNAGLSAALVLGRARRRVLVLDAPPPRAGLHTPDFFAREGAGAQTGLGLGREQLLPYPVEFCGLEPQQPELTAAGIRLTLAAGTVVTAPALVLATGVADELPAVPGLPALWGRGVYHCPYCHGWENRYNQVAVYGRGATGYEQAVLLHHWCPRLTLNTDGAAGLTPAQREHLMALGVVVEETPVAALDGSRKCLHALVLQDGRRQPVDAVFLRPGQRQRSPLAAQLGCAFSPDGVYVQVDEAGQTNLPGIYAVGDMTGAFQPAILAAASGTRAAAALNNALIFGRSAAA</sequence>
<accession>A0A1M6I674</accession>
<evidence type="ECO:0000256" key="1">
    <source>
        <dbReference type="ARBA" id="ARBA00022630"/>
    </source>
</evidence>
<evidence type="ECO:0000313" key="5">
    <source>
        <dbReference type="Proteomes" id="UP000184418"/>
    </source>
</evidence>
<dbReference type="Proteomes" id="UP000184418">
    <property type="component" value="Unassembled WGS sequence"/>
</dbReference>
<dbReference type="PRINTS" id="PR00469">
    <property type="entry name" value="PNDRDTASEII"/>
</dbReference>
<evidence type="ECO:0000259" key="3">
    <source>
        <dbReference type="Pfam" id="PF07992"/>
    </source>
</evidence>
<dbReference type="Pfam" id="PF07992">
    <property type="entry name" value="Pyr_redox_2"/>
    <property type="match status" value="1"/>
</dbReference>
<dbReference type="GO" id="GO:0016491">
    <property type="term" value="F:oxidoreductase activity"/>
    <property type="evidence" value="ECO:0007669"/>
    <property type="project" value="UniProtKB-KW"/>
</dbReference>
<dbReference type="InterPro" id="IPR036188">
    <property type="entry name" value="FAD/NAD-bd_sf"/>
</dbReference>
<protein>
    <submittedName>
        <fullName evidence="4">Thioredoxin reductase</fullName>
    </submittedName>
</protein>
<dbReference type="EMBL" id="FQYN01000005">
    <property type="protein sequence ID" value="SHJ29942.1"/>
    <property type="molecule type" value="Genomic_DNA"/>
</dbReference>
<name>A0A1M6I674_9BACT</name>
<feature type="domain" description="FAD/NAD(P)-binding" evidence="3">
    <location>
        <begin position="12"/>
        <end position="289"/>
    </location>
</feature>
<dbReference type="Gene3D" id="3.50.50.60">
    <property type="entry name" value="FAD/NAD(P)-binding domain"/>
    <property type="match status" value="2"/>
</dbReference>
<evidence type="ECO:0000256" key="2">
    <source>
        <dbReference type="ARBA" id="ARBA00023002"/>
    </source>
</evidence>
<dbReference type="RefSeq" id="WP_073110410.1">
    <property type="nucleotide sequence ID" value="NZ_FQYN01000005.1"/>
</dbReference>
<proteinExistence type="predicted"/>
<dbReference type="AlphaFoldDB" id="A0A1M6I674"/>
<organism evidence="4 5">
    <name type="scientific">Hymenobacter daecheongensis DSM 21074</name>
    <dbReference type="NCBI Taxonomy" id="1121955"/>
    <lineage>
        <taxon>Bacteria</taxon>
        <taxon>Pseudomonadati</taxon>
        <taxon>Bacteroidota</taxon>
        <taxon>Cytophagia</taxon>
        <taxon>Cytophagales</taxon>
        <taxon>Hymenobacteraceae</taxon>
        <taxon>Hymenobacter</taxon>
    </lineage>
</organism>
<keyword evidence="2" id="KW-0560">Oxidoreductase</keyword>
<dbReference type="PRINTS" id="PR00368">
    <property type="entry name" value="FADPNR"/>
</dbReference>
<evidence type="ECO:0000313" key="4">
    <source>
        <dbReference type="EMBL" id="SHJ29942.1"/>
    </source>
</evidence>
<dbReference type="STRING" id="1121955.SAMN02745146_2809"/>
<gene>
    <name evidence="4" type="ORF">SAMN02745146_2809</name>
</gene>
<dbReference type="SUPFAM" id="SSF51905">
    <property type="entry name" value="FAD/NAD(P)-binding domain"/>
    <property type="match status" value="1"/>
</dbReference>
<reference evidence="4 5" key="1">
    <citation type="submission" date="2016-11" db="EMBL/GenBank/DDBJ databases">
        <authorList>
            <person name="Jaros S."/>
            <person name="Januszkiewicz K."/>
            <person name="Wedrychowicz H."/>
        </authorList>
    </citation>
    <scope>NUCLEOTIDE SEQUENCE [LARGE SCALE GENOMIC DNA]</scope>
    <source>
        <strain evidence="4 5">DSM 21074</strain>
    </source>
</reference>
<dbReference type="OrthoDB" id="9806179at2"/>
<dbReference type="PANTHER" id="PTHR48105">
    <property type="entry name" value="THIOREDOXIN REDUCTASE 1-RELATED-RELATED"/>
    <property type="match status" value="1"/>
</dbReference>
<keyword evidence="5" id="KW-1185">Reference proteome</keyword>
<keyword evidence="1" id="KW-0285">Flavoprotein</keyword>